<reference evidence="2 3" key="1">
    <citation type="journal article" date="2012" name="J. Virol.">
        <title>Complete Genome Sequence of Cronobacter sakazakii Bacteriophage CR3.</title>
        <authorList>
            <person name="Shin H."/>
            <person name="Lee J.H."/>
            <person name="Kim Y."/>
            <person name="Ryu S."/>
        </authorList>
    </citation>
    <scope>NUCLEOTIDE SEQUENCE [LARGE SCALE GENOMIC DNA]</scope>
</reference>
<evidence type="ECO:0000313" key="3">
    <source>
        <dbReference type="Proteomes" id="UP000002874"/>
    </source>
</evidence>
<gene>
    <name evidence="2" type="ORF">CR3_244</name>
</gene>
<accession>I1TRT6</accession>
<dbReference type="NCBIfam" id="TIGR02605">
    <property type="entry name" value="CxxC_CxxC_SSSS"/>
    <property type="match status" value="1"/>
</dbReference>
<dbReference type="KEGG" id="vg:12979883"/>
<organism evidence="2 3">
    <name type="scientific">Cronobacter phage CR3</name>
    <dbReference type="NCBI Taxonomy" id="1162295"/>
    <lineage>
        <taxon>Viruses</taxon>
        <taxon>Duplodnaviria</taxon>
        <taxon>Heunggongvirae</taxon>
        <taxon>Uroviricota</taxon>
        <taxon>Caudoviricetes</taxon>
        <taxon>Vequintavirinae</taxon>
        <taxon>Certrevirus</taxon>
        <taxon>Certrevirus CR3</taxon>
    </lineage>
</organism>
<evidence type="ECO:0000313" key="2">
    <source>
        <dbReference type="EMBL" id="AFH21409.1"/>
    </source>
</evidence>
<keyword evidence="3" id="KW-1185">Reference proteome</keyword>
<evidence type="ECO:0000259" key="1">
    <source>
        <dbReference type="SMART" id="SM00834"/>
    </source>
</evidence>
<dbReference type="RefSeq" id="YP_006383259.1">
    <property type="nucleotide sequence ID" value="NC_017974.1"/>
</dbReference>
<dbReference type="OrthoDB" id="25985at10239"/>
<dbReference type="InterPro" id="IPR013429">
    <property type="entry name" value="Regulatory_FmdB_Zinc_ribbon"/>
</dbReference>
<dbReference type="GeneID" id="12979883"/>
<dbReference type="SMART" id="SM00834">
    <property type="entry name" value="CxxC_CXXC_SSSS"/>
    <property type="match status" value="1"/>
</dbReference>
<protein>
    <recommendedName>
        <fullName evidence="1">Putative regulatory protein FmdB zinc ribbon domain-containing protein</fullName>
    </recommendedName>
</protein>
<sequence>MPTYSYKCPGCGAVFDKNRKIADRKTATCNCGATAVQSLSAPRGIKNGYFEQGRMFVR</sequence>
<dbReference type="Proteomes" id="UP000002874">
    <property type="component" value="Segment"/>
</dbReference>
<name>I1TRT6_9CAUD</name>
<dbReference type="Pfam" id="PF09723">
    <property type="entry name" value="Zn_ribbon_8"/>
    <property type="match status" value="1"/>
</dbReference>
<dbReference type="EMBL" id="JQ691612">
    <property type="protein sequence ID" value="AFH21409.1"/>
    <property type="molecule type" value="Genomic_DNA"/>
</dbReference>
<feature type="domain" description="Putative regulatory protein FmdB zinc ribbon" evidence="1">
    <location>
        <begin position="1"/>
        <end position="40"/>
    </location>
</feature>
<proteinExistence type="predicted"/>